<dbReference type="PANTHER" id="PTHR33240:SF8">
    <property type="entry name" value="OS03G0439900 PROTEIN"/>
    <property type="match status" value="1"/>
</dbReference>
<evidence type="ECO:0000313" key="1">
    <source>
        <dbReference type="EMBL" id="GMN61790.1"/>
    </source>
</evidence>
<protein>
    <submittedName>
        <fullName evidence="1">Uncharacterized protein</fullName>
    </submittedName>
</protein>
<dbReference type="AlphaFoldDB" id="A0AA88J4D6"/>
<organism evidence="1 2">
    <name type="scientific">Ficus carica</name>
    <name type="common">Common fig</name>
    <dbReference type="NCBI Taxonomy" id="3494"/>
    <lineage>
        <taxon>Eukaryota</taxon>
        <taxon>Viridiplantae</taxon>
        <taxon>Streptophyta</taxon>
        <taxon>Embryophyta</taxon>
        <taxon>Tracheophyta</taxon>
        <taxon>Spermatophyta</taxon>
        <taxon>Magnoliopsida</taxon>
        <taxon>eudicotyledons</taxon>
        <taxon>Gunneridae</taxon>
        <taxon>Pentapetalae</taxon>
        <taxon>rosids</taxon>
        <taxon>fabids</taxon>
        <taxon>Rosales</taxon>
        <taxon>Moraceae</taxon>
        <taxon>Ficeae</taxon>
        <taxon>Ficus</taxon>
    </lineage>
</organism>
<dbReference type="EMBL" id="BTGU01000117">
    <property type="protein sequence ID" value="GMN61790.1"/>
    <property type="molecule type" value="Genomic_DNA"/>
</dbReference>
<reference evidence="1" key="1">
    <citation type="submission" date="2023-07" db="EMBL/GenBank/DDBJ databases">
        <title>draft genome sequence of fig (Ficus carica).</title>
        <authorList>
            <person name="Takahashi T."/>
            <person name="Nishimura K."/>
        </authorList>
    </citation>
    <scope>NUCLEOTIDE SEQUENCE</scope>
</reference>
<name>A0AA88J4D6_FICCA</name>
<comment type="caution">
    <text evidence="1">The sequence shown here is derived from an EMBL/GenBank/DDBJ whole genome shotgun (WGS) entry which is preliminary data.</text>
</comment>
<dbReference type="Proteomes" id="UP001187192">
    <property type="component" value="Unassembled WGS sequence"/>
</dbReference>
<accession>A0AA88J4D6</accession>
<keyword evidence="2" id="KW-1185">Reference proteome</keyword>
<gene>
    <name evidence="1" type="ORF">TIFTF001_030883</name>
</gene>
<evidence type="ECO:0000313" key="2">
    <source>
        <dbReference type="Proteomes" id="UP001187192"/>
    </source>
</evidence>
<proteinExistence type="predicted"/>
<dbReference type="PANTHER" id="PTHR33240">
    <property type="entry name" value="OS08G0508500 PROTEIN"/>
    <property type="match status" value="1"/>
</dbReference>
<sequence length="69" mass="7607">MTLVGFNGESPQTVGKIQLSIFIGGENKLTTFLAMDCPSAYNIILARSWIHLLKAVPSTYHQVNPFPTK</sequence>